<dbReference type="PANTHER" id="PTHR13299">
    <property type="entry name" value="PEROXISOMAL MEMBRANE PROTEIN PEX16"/>
    <property type="match status" value="1"/>
</dbReference>
<name>A0ABR2TEK4_9ROSI</name>
<evidence type="ECO:0000256" key="1">
    <source>
        <dbReference type="ARBA" id="ARBA00009505"/>
    </source>
</evidence>
<keyword evidence="2" id="KW-1133">Transmembrane helix</keyword>
<keyword evidence="4" id="KW-1185">Reference proteome</keyword>
<proteinExistence type="inferred from homology"/>
<protein>
    <recommendedName>
        <fullName evidence="2">Peroxisomal membrane protein PEX16</fullName>
    </recommendedName>
</protein>
<keyword evidence="2" id="KW-0962">Peroxisome biogenesis</keyword>
<dbReference type="Proteomes" id="UP001396334">
    <property type="component" value="Unassembled WGS sequence"/>
</dbReference>
<reference evidence="3 4" key="1">
    <citation type="journal article" date="2024" name="G3 (Bethesda)">
        <title>Genome assembly of Hibiscus sabdariffa L. provides insights into metabolisms of medicinal natural products.</title>
        <authorList>
            <person name="Kim T."/>
        </authorList>
    </citation>
    <scope>NUCLEOTIDE SEQUENCE [LARGE SCALE GENOMIC DNA]</scope>
    <source>
        <strain evidence="3">TK-2024</strain>
        <tissue evidence="3">Old leaves</tissue>
    </source>
</reference>
<dbReference type="EMBL" id="JBBPBN010000006">
    <property type="protein sequence ID" value="KAK9035926.1"/>
    <property type="molecule type" value="Genomic_DNA"/>
</dbReference>
<evidence type="ECO:0000313" key="3">
    <source>
        <dbReference type="EMBL" id="KAK9035926.1"/>
    </source>
</evidence>
<feature type="transmembrane region" description="Helical" evidence="2">
    <location>
        <begin position="262"/>
        <end position="283"/>
    </location>
</feature>
<gene>
    <name evidence="3" type="ORF">V6N11_077949</name>
</gene>
<dbReference type="Pfam" id="PF08610">
    <property type="entry name" value="Pex16"/>
    <property type="match status" value="1"/>
</dbReference>
<comment type="caution">
    <text evidence="3">The sequence shown here is derived from an EMBL/GenBank/DDBJ whole genome shotgun (WGS) entry which is preliminary data.</text>
</comment>
<keyword evidence="2" id="KW-0576">Peroxisome</keyword>
<dbReference type="PANTHER" id="PTHR13299:SF0">
    <property type="entry name" value="PEROXISOMAL MEMBRANE PROTEIN PEX16"/>
    <property type="match status" value="1"/>
</dbReference>
<keyword evidence="2" id="KW-0812">Transmembrane</keyword>
<evidence type="ECO:0000313" key="4">
    <source>
        <dbReference type="Proteomes" id="UP001396334"/>
    </source>
</evidence>
<evidence type="ECO:0000256" key="2">
    <source>
        <dbReference type="RuleBase" id="RU365003"/>
    </source>
</evidence>
<keyword evidence="2" id="KW-0472">Membrane</keyword>
<dbReference type="InterPro" id="IPR013919">
    <property type="entry name" value="Pex16"/>
</dbReference>
<organism evidence="3 4">
    <name type="scientific">Hibiscus sabdariffa</name>
    <name type="common">roselle</name>
    <dbReference type="NCBI Taxonomy" id="183260"/>
    <lineage>
        <taxon>Eukaryota</taxon>
        <taxon>Viridiplantae</taxon>
        <taxon>Streptophyta</taxon>
        <taxon>Embryophyta</taxon>
        <taxon>Tracheophyta</taxon>
        <taxon>Spermatophyta</taxon>
        <taxon>Magnoliopsida</taxon>
        <taxon>eudicotyledons</taxon>
        <taxon>Gunneridae</taxon>
        <taxon>Pentapetalae</taxon>
        <taxon>rosids</taxon>
        <taxon>malvids</taxon>
        <taxon>Malvales</taxon>
        <taxon>Malvaceae</taxon>
        <taxon>Malvoideae</taxon>
        <taxon>Hibiscus</taxon>
    </lineage>
</organism>
<sequence>MEAYKAWVRRNKGYVHSLDSLANGLTWVLPELFSNSEIGTEAVTSIVGILTTINEHIIDTAPDERHTGSADASSFRFGLCLSVLSNLETLVEVVAEQYYGDKKWNFIAVTEAIKVIVRLALFRNCGYKMLLQGGETPNVEKDSDDTSLQHRIGGFQKLGGRHGPGWLQDNHGQNLWNVEGRALSALSRFRESALMVSDPSWMQRIKHAIMEPRTSITERPTLSRILSEKGVNGALFILGEVLFITRPLIYVLLIRRYKIRSWIPWCLSMAMDFIGVGFLSHVTRSGKSRKEQRFHLSDSENDEVKRRKLLWALYLMREPFFNKYISKKIESTGKLLEPVPLMGTLAEKIAELIIGVQASENQRMSKHKGPDALLFVRDSDISLSFQ</sequence>
<feature type="transmembrane region" description="Helical" evidence="2">
    <location>
        <begin position="231"/>
        <end position="250"/>
    </location>
</feature>
<comment type="similarity">
    <text evidence="1 2">Belongs to the peroxin-16 family.</text>
</comment>
<accession>A0ABR2TEK4</accession>
<comment type="subcellular location">
    <subcellularLocation>
        <location evidence="2">Peroxisome membrane</location>
    </subcellularLocation>
</comment>